<keyword evidence="2" id="KW-1185">Reference proteome</keyword>
<protein>
    <submittedName>
        <fullName evidence="1">Uncharacterized protein</fullName>
    </submittedName>
</protein>
<dbReference type="AlphaFoldDB" id="A0AAN7PMU7"/>
<sequence length="195" mass="20471">MAALTFRMIHIQGVENITETSLAQVSYPRYVVKDFFLLFIIPSIQKKSTGFKVIKHGGADDGIFSTRKEHFAISILQQVLLSSNLLYSGNLVIPGFGLATVHSLRRLHPGGASAGDTAGGGGGAEGGSSELRCAAAGTVPTGDDQGNGSVRGVLHGAEGAAAVHVKIHERRKAEVLLQQPNRPQGGCLLRHSLAP</sequence>
<comment type="caution">
    <text evidence="1">The sequence shown here is derived from an EMBL/GenBank/DDBJ whole genome shotgun (WGS) entry which is preliminary data.</text>
</comment>
<evidence type="ECO:0000313" key="2">
    <source>
        <dbReference type="Proteomes" id="UP001345219"/>
    </source>
</evidence>
<dbReference type="Proteomes" id="UP001345219">
    <property type="component" value="Chromosome 16"/>
</dbReference>
<reference evidence="1 2" key="1">
    <citation type="journal article" date="2023" name="Hortic Res">
        <title>Pangenome of water caltrop reveals structural variations and asymmetric subgenome divergence after allopolyploidization.</title>
        <authorList>
            <person name="Zhang X."/>
            <person name="Chen Y."/>
            <person name="Wang L."/>
            <person name="Yuan Y."/>
            <person name="Fang M."/>
            <person name="Shi L."/>
            <person name="Lu R."/>
            <person name="Comes H.P."/>
            <person name="Ma Y."/>
            <person name="Chen Y."/>
            <person name="Huang G."/>
            <person name="Zhou Y."/>
            <person name="Zheng Z."/>
            <person name="Qiu Y."/>
        </authorList>
    </citation>
    <scope>NUCLEOTIDE SEQUENCE [LARGE SCALE GENOMIC DNA]</scope>
    <source>
        <tissue evidence="1">Roots</tissue>
    </source>
</reference>
<dbReference type="EMBL" id="JAXIOK010000016">
    <property type="protein sequence ID" value="KAK4751832.1"/>
    <property type="molecule type" value="Genomic_DNA"/>
</dbReference>
<name>A0AAN7PMU7_9MYRT</name>
<gene>
    <name evidence="1" type="ORF">SAY87_020630</name>
</gene>
<proteinExistence type="predicted"/>
<evidence type="ECO:0000313" key="1">
    <source>
        <dbReference type="EMBL" id="KAK4751832.1"/>
    </source>
</evidence>
<organism evidence="1 2">
    <name type="scientific">Trapa incisa</name>
    <dbReference type="NCBI Taxonomy" id="236973"/>
    <lineage>
        <taxon>Eukaryota</taxon>
        <taxon>Viridiplantae</taxon>
        <taxon>Streptophyta</taxon>
        <taxon>Embryophyta</taxon>
        <taxon>Tracheophyta</taxon>
        <taxon>Spermatophyta</taxon>
        <taxon>Magnoliopsida</taxon>
        <taxon>eudicotyledons</taxon>
        <taxon>Gunneridae</taxon>
        <taxon>Pentapetalae</taxon>
        <taxon>rosids</taxon>
        <taxon>malvids</taxon>
        <taxon>Myrtales</taxon>
        <taxon>Lythraceae</taxon>
        <taxon>Trapa</taxon>
    </lineage>
</organism>
<accession>A0AAN7PMU7</accession>